<sequence length="325" mass="37668">MAERRELNQERLKNDVLEEYVRRCKPFEADKNCELKVAEKQLEFSQQDALSLLDFDLKQADDVYRAQRQKLKCKMLEDTRRRRAIVEQRLMALNDKLKTRSNFKVEENSDDFADLKGKKLHPKLLEQQLRRAQKRTRKNFNFRHLSGGVLPTPERIVSDVIEECKKLRRSRDREEAVKRTMEEGVDPGIHITIMEHGQKLRCQTKNTHGEDADQTFEVGDAVVLISQLTEEDFFGFISEITSDEVKLVLVCGTHVRVAIARLRTGQCILHKRPKAAAIIDNVISPSGIATSLTELLQDPPDVRRRDAVLLNRLKRKTTIDIRRGF</sequence>
<dbReference type="RefSeq" id="XP_024583998.1">
    <property type="nucleotide sequence ID" value="XM_024718617.1"/>
</dbReference>
<dbReference type="EMBL" id="CCYD01002664">
    <property type="protein sequence ID" value="CEG47629.1"/>
    <property type="molecule type" value="Genomic_DNA"/>
</dbReference>
<reference evidence="2" key="1">
    <citation type="submission" date="2014-09" db="EMBL/GenBank/DDBJ databases">
        <authorList>
            <person name="Sharma Rahul"/>
            <person name="Thines Marco"/>
        </authorList>
    </citation>
    <scope>NUCLEOTIDE SEQUENCE [LARGE SCALE GENOMIC DNA]</scope>
</reference>
<keyword evidence="2" id="KW-1185">Reference proteome</keyword>
<dbReference type="Proteomes" id="UP000054928">
    <property type="component" value="Unassembled WGS sequence"/>
</dbReference>
<protein>
    <recommendedName>
        <fullName evidence="3">Sds3-like</fullName>
    </recommendedName>
</protein>
<evidence type="ECO:0008006" key="3">
    <source>
        <dbReference type="Google" id="ProtNLM"/>
    </source>
</evidence>
<organism evidence="1 2">
    <name type="scientific">Plasmopara halstedii</name>
    <name type="common">Downy mildew of sunflower</name>
    <dbReference type="NCBI Taxonomy" id="4781"/>
    <lineage>
        <taxon>Eukaryota</taxon>
        <taxon>Sar</taxon>
        <taxon>Stramenopiles</taxon>
        <taxon>Oomycota</taxon>
        <taxon>Peronosporomycetes</taxon>
        <taxon>Peronosporales</taxon>
        <taxon>Peronosporaceae</taxon>
        <taxon>Plasmopara</taxon>
    </lineage>
</organism>
<dbReference type="OMA" id="SFNFRHL"/>
<evidence type="ECO:0000313" key="1">
    <source>
        <dbReference type="EMBL" id="CEG47629.1"/>
    </source>
</evidence>
<proteinExistence type="predicted"/>
<accession>A0A0P1B2F3</accession>
<evidence type="ECO:0000313" key="2">
    <source>
        <dbReference type="Proteomes" id="UP000054928"/>
    </source>
</evidence>
<dbReference type="OrthoDB" id="75230at2759"/>
<dbReference type="AlphaFoldDB" id="A0A0P1B2F3"/>
<dbReference type="GeneID" id="36399834"/>
<name>A0A0P1B2F3_PLAHL</name>